<accession>A0ABW3I0X4</accession>
<organism evidence="2 3">
    <name type="scientific">Pseudofulvibacter geojedonensis</name>
    <dbReference type="NCBI Taxonomy" id="1123758"/>
    <lineage>
        <taxon>Bacteria</taxon>
        <taxon>Pseudomonadati</taxon>
        <taxon>Bacteroidota</taxon>
        <taxon>Flavobacteriia</taxon>
        <taxon>Flavobacteriales</taxon>
        <taxon>Flavobacteriaceae</taxon>
        <taxon>Pseudofulvibacter</taxon>
    </lineage>
</organism>
<sequence>MKKRILDILKGRFLVSEDAVKNWRFIMFLGLLALVMIASSHSAERKVHEISQLDKKVKELRSEHVDLRSVLMQLKIESSVAKKVVSMGLVSSEEPPKKIKVIE</sequence>
<evidence type="ECO:0000313" key="2">
    <source>
        <dbReference type="EMBL" id="MFD0963496.1"/>
    </source>
</evidence>
<dbReference type="EMBL" id="JBHTJM010000006">
    <property type="protein sequence ID" value="MFD0963496.1"/>
    <property type="molecule type" value="Genomic_DNA"/>
</dbReference>
<dbReference type="Gene3D" id="1.20.5.170">
    <property type="match status" value="1"/>
</dbReference>
<evidence type="ECO:0000256" key="1">
    <source>
        <dbReference type="SAM" id="Coils"/>
    </source>
</evidence>
<keyword evidence="1" id="KW-0175">Coiled coil</keyword>
<dbReference type="Pfam" id="PF19579">
    <property type="entry name" value="FtsL_2"/>
    <property type="match status" value="1"/>
</dbReference>
<dbReference type="InterPro" id="IPR045755">
    <property type="entry name" value="FtsL-like"/>
</dbReference>
<reference evidence="3" key="1">
    <citation type="journal article" date="2019" name="Int. J. Syst. Evol. Microbiol.">
        <title>The Global Catalogue of Microorganisms (GCM) 10K type strain sequencing project: providing services to taxonomists for standard genome sequencing and annotation.</title>
        <authorList>
            <consortium name="The Broad Institute Genomics Platform"/>
            <consortium name="The Broad Institute Genome Sequencing Center for Infectious Disease"/>
            <person name="Wu L."/>
            <person name="Ma J."/>
        </authorList>
    </citation>
    <scope>NUCLEOTIDE SEQUENCE [LARGE SCALE GENOMIC DNA]</scope>
    <source>
        <strain evidence="3">CCUG 62114</strain>
    </source>
</reference>
<feature type="coiled-coil region" evidence="1">
    <location>
        <begin position="43"/>
        <end position="77"/>
    </location>
</feature>
<gene>
    <name evidence="2" type="ORF">ACFQ1O_05740</name>
</gene>
<comment type="caution">
    <text evidence="2">The sequence shown here is derived from an EMBL/GenBank/DDBJ whole genome shotgun (WGS) entry which is preliminary data.</text>
</comment>
<dbReference type="Proteomes" id="UP001596997">
    <property type="component" value="Unassembled WGS sequence"/>
</dbReference>
<proteinExistence type="predicted"/>
<dbReference type="RefSeq" id="WP_377714267.1">
    <property type="nucleotide sequence ID" value="NZ_JBHTJM010000006.1"/>
</dbReference>
<evidence type="ECO:0000313" key="3">
    <source>
        <dbReference type="Proteomes" id="UP001596997"/>
    </source>
</evidence>
<protein>
    <submittedName>
        <fullName evidence="2">FtsL-like putative cell division protein</fullName>
    </submittedName>
</protein>
<keyword evidence="3" id="KW-1185">Reference proteome</keyword>
<name>A0ABW3I0X4_9FLAO</name>